<dbReference type="Proteomes" id="UP000184327">
    <property type="component" value="Unassembled WGS sequence"/>
</dbReference>
<dbReference type="InterPro" id="IPR043736">
    <property type="entry name" value="DUF5681"/>
</dbReference>
<dbReference type="OrthoDB" id="9135114at2"/>
<feature type="region of interest" description="Disordered" evidence="1">
    <location>
        <begin position="1"/>
        <end position="51"/>
    </location>
</feature>
<dbReference type="EMBL" id="FQUZ01000006">
    <property type="protein sequence ID" value="SHE70547.1"/>
    <property type="molecule type" value="Genomic_DNA"/>
</dbReference>
<dbReference type="RefSeq" id="WP_073354702.1">
    <property type="nucleotide sequence ID" value="NZ_FQUZ01000006.1"/>
</dbReference>
<evidence type="ECO:0000256" key="1">
    <source>
        <dbReference type="SAM" id="MobiDB-lite"/>
    </source>
</evidence>
<evidence type="ECO:0000313" key="4">
    <source>
        <dbReference type="Proteomes" id="UP000184327"/>
    </source>
</evidence>
<evidence type="ECO:0000313" key="3">
    <source>
        <dbReference type="EMBL" id="SHE70547.1"/>
    </source>
</evidence>
<sequence length="153" mass="16686">MAEVESPEWMKGFVPQPNKPPRGWQPGQSGNPAGRPKGSKNRKTQLAEELQKDGSDLARVIKEAALAGDTSAMNLWAQRLEPPLRARAATVEFELDPEKPLHEQAQQVLAAVSEGRVDPETGRMLIDCIQSVAGIRAVDELEARLAALEEKNA</sequence>
<name>A0A1M4VNY6_9BURK</name>
<dbReference type="AlphaFoldDB" id="A0A1M4VNY6"/>
<feature type="domain" description="DUF5681" evidence="2">
    <location>
        <begin position="24"/>
        <end position="83"/>
    </location>
</feature>
<proteinExistence type="predicted"/>
<protein>
    <recommendedName>
        <fullName evidence="2">DUF5681 domain-containing protein</fullName>
    </recommendedName>
</protein>
<evidence type="ECO:0000259" key="2">
    <source>
        <dbReference type="Pfam" id="PF18932"/>
    </source>
</evidence>
<gene>
    <name evidence="3" type="ORF">SAMN02745117_00687</name>
</gene>
<keyword evidence="4" id="KW-1185">Reference proteome</keyword>
<dbReference type="Pfam" id="PF18932">
    <property type="entry name" value="DUF5681"/>
    <property type="match status" value="1"/>
</dbReference>
<organism evidence="3 4">
    <name type="scientific">Lampropedia hyalina DSM 16112</name>
    <dbReference type="NCBI Taxonomy" id="1122156"/>
    <lineage>
        <taxon>Bacteria</taxon>
        <taxon>Pseudomonadati</taxon>
        <taxon>Pseudomonadota</taxon>
        <taxon>Betaproteobacteria</taxon>
        <taxon>Burkholderiales</taxon>
        <taxon>Comamonadaceae</taxon>
        <taxon>Lampropedia</taxon>
    </lineage>
</organism>
<reference evidence="3 4" key="1">
    <citation type="submission" date="2016-11" db="EMBL/GenBank/DDBJ databases">
        <authorList>
            <person name="Jaros S."/>
            <person name="Januszkiewicz K."/>
            <person name="Wedrychowicz H."/>
        </authorList>
    </citation>
    <scope>NUCLEOTIDE SEQUENCE [LARGE SCALE GENOMIC DNA]</scope>
    <source>
        <strain evidence="3 4">DSM 16112</strain>
    </source>
</reference>
<accession>A0A1M4VNY6</accession>
<dbReference type="STRING" id="1122156.SAMN02745117_00687"/>